<sequence length="62" mass="7014">MSWGLREFDQYLWRWAGFIEKAIRGVPLFPGFAIPWFCLLCPGPGSHLPVLKQKKPTAKAVG</sequence>
<evidence type="ECO:0000313" key="1">
    <source>
        <dbReference type="EMBL" id="MFB9211317.1"/>
    </source>
</evidence>
<keyword evidence="2" id="KW-1185">Reference proteome</keyword>
<protein>
    <submittedName>
        <fullName evidence="1">Uncharacterized protein</fullName>
    </submittedName>
</protein>
<name>A0ABV5J3D3_9BACT</name>
<dbReference type="Proteomes" id="UP001589654">
    <property type="component" value="Unassembled WGS sequence"/>
</dbReference>
<proteinExistence type="predicted"/>
<gene>
    <name evidence="1" type="ORF">ACFFUR_05820</name>
</gene>
<reference evidence="1 2" key="1">
    <citation type="submission" date="2024-09" db="EMBL/GenBank/DDBJ databases">
        <authorList>
            <person name="Sun Q."/>
            <person name="Mori K."/>
        </authorList>
    </citation>
    <scope>NUCLEOTIDE SEQUENCE [LARGE SCALE GENOMIC DNA]</scope>
    <source>
        <strain evidence="1 2">CECT 7682</strain>
    </source>
</reference>
<comment type="caution">
    <text evidence="1">The sequence shown here is derived from an EMBL/GenBank/DDBJ whole genome shotgun (WGS) entry which is preliminary data.</text>
</comment>
<dbReference type="EMBL" id="JBHMEW010000047">
    <property type="protein sequence ID" value="MFB9211317.1"/>
    <property type="molecule type" value="Genomic_DNA"/>
</dbReference>
<evidence type="ECO:0000313" key="2">
    <source>
        <dbReference type="Proteomes" id="UP001589654"/>
    </source>
</evidence>
<accession>A0ABV5J3D3</accession>
<organism evidence="1 2">
    <name type="scientific">Echinicola jeungdonensis</name>
    <dbReference type="NCBI Taxonomy" id="709343"/>
    <lineage>
        <taxon>Bacteria</taxon>
        <taxon>Pseudomonadati</taxon>
        <taxon>Bacteroidota</taxon>
        <taxon>Cytophagia</taxon>
        <taxon>Cytophagales</taxon>
        <taxon>Cyclobacteriaceae</taxon>
        <taxon>Echinicola</taxon>
    </lineage>
</organism>